<dbReference type="EMBL" id="CAQQ02000272">
    <property type="status" value="NOT_ANNOTATED_CDS"/>
    <property type="molecule type" value="Genomic_DNA"/>
</dbReference>
<accession>T1GSI8</accession>
<dbReference type="InterPro" id="IPR002656">
    <property type="entry name" value="Acyl_transf_3_dom"/>
</dbReference>
<name>T1GSI8_MEGSC</name>
<dbReference type="EMBL" id="CAQQ02000266">
    <property type="status" value="NOT_ANNOTATED_CDS"/>
    <property type="molecule type" value="Genomic_DNA"/>
</dbReference>
<dbReference type="GO" id="GO:0016747">
    <property type="term" value="F:acyltransferase activity, transferring groups other than amino-acyl groups"/>
    <property type="evidence" value="ECO:0007669"/>
    <property type="project" value="InterPro"/>
</dbReference>
<dbReference type="EMBL" id="CAQQ02000265">
    <property type="status" value="NOT_ANNOTATED_CDS"/>
    <property type="molecule type" value="Genomic_DNA"/>
</dbReference>
<dbReference type="EMBL" id="CAQQ02000274">
    <property type="status" value="NOT_ANNOTATED_CDS"/>
    <property type="molecule type" value="Genomic_DNA"/>
</dbReference>
<feature type="transmembrane region" description="Helical" evidence="1">
    <location>
        <begin position="84"/>
        <end position="103"/>
    </location>
</feature>
<sequence>MKISETFFNKLSLKLMVGVLTFTLLMSAAAGVIYVNTKPDSVPSTSVSNHGISKFIKCFDISDNWKFLFTTKENQPNSIPVINGLRSISCLWILLFHVMWYMYFTVDNKTFLISYAEKIVFQYISTAPLLVDIFFTISGFLLTYNFLMNSKKMEEIQKNSLVNNGKVYMKMVLHRYLRLAPLYLVMIGLVEVFTSYADDVSLFHLEDRNDQICSKYWWRNFLFIQNLFEQNELCLNWTWSLACEMQFFLLTTALLFLYTKNQTKAKLLFVAGLCGTIIWQVIIGFRLHYQLSYDVMFATGTQIYISPFMRVMPYFLGTATGWYLANNKSSLLATDVISPLMEKCLWIWPF</sequence>
<dbReference type="Proteomes" id="UP000015102">
    <property type="component" value="Unassembled WGS sequence"/>
</dbReference>
<feature type="transmembrane region" description="Helical" evidence="1">
    <location>
        <begin position="265"/>
        <end position="283"/>
    </location>
</feature>
<dbReference type="Pfam" id="PF01757">
    <property type="entry name" value="Acyl_transf_3"/>
    <property type="match status" value="1"/>
</dbReference>
<dbReference type="HOGENOM" id="CLU_792965_0_0_1"/>
<dbReference type="STRING" id="36166.T1GSI8"/>
<evidence type="ECO:0000313" key="4">
    <source>
        <dbReference type="Proteomes" id="UP000015102"/>
    </source>
</evidence>
<feature type="domain" description="Acyltransferase 3" evidence="2">
    <location>
        <begin position="82"/>
        <end position="317"/>
    </location>
</feature>
<feature type="transmembrane region" description="Helical" evidence="1">
    <location>
        <begin position="15"/>
        <end position="35"/>
    </location>
</feature>
<feature type="transmembrane region" description="Helical" evidence="1">
    <location>
        <begin position="303"/>
        <end position="325"/>
    </location>
</feature>
<organism evidence="3 4">
    <name type="scientific">Megaselia scalaris</name>
    <name type="common">Humpbacked fly</name>
    <name type="synonym">Phora scalaris</name>
    <dbReference type="NCBI Taxonomy" id="36166"/>
    <lineage>
        <taxon>Eukaryota</taxon>
        <taxon>Metazoa</taxon>
        <taxon>Ecdysozoa</taxon>
        <taxon>Arthropoda</taxon>
        <taxon>Hexapoda</taxon>
        <taxon>Insecta</taxon>
        <taxon>Pterygota</taxon>
        <taxon>Neoptera</taxon>
        <taxon>Endopterygota</taxon>
        <taxon>Diptera</taxon>
        <taxon>Brachycera</taxon>
        <taxon>Muscomorpha</taxon>
        <taxon>Platypezoidea</taxon>
        <taxon>Phoridae</taxon>
        <taxon>Megaseliini</taxon>
        <taxon>Megaselia</taxon>
    </lineage>
</organism>
<keyword evidence="4" id="KW-1185">Reference proteome</keyword>
<keyword evidence="1" id="KW-0472">Membrane</keyword>
<dbReference type="EMBL" id="CAQQ02000270">
    <property type="status" value="NOT_ANNOTATED_CDS"/>
    <property type="molecule type" value="Genomic_DNA"/>
</dbReference>
<keyword evidence="1" id="KW-0812">Transmembrane</keyword>
<dbReference type="PANTHER" id="PTHR11161:SF15">
    <property type="entry name" value="GH19286P-RELATED"/>
    <property type="match status" value="1"/>
</dbReference>
<dbReference type="AlphaFoldDB" id="T1GSI8"/>
<dbReference type="EMBL" id="CAQQ02000268">
    <property type="status" value="NOT_ANNOTATED_CDS"/>
    <property type="molecule type" value="Genomic_DNA"/>
</dbReference>
<dbReference type="InterPro" id="IPR052728">
    <property type="entry name" value="O2_lipid_transport_reg"/>
</dbReference>
<protein>
    <recommendedName>
        <fullName evidence="2">Acyltransferase 3 domain-containing protein</fullName>
    </recommendedName>
</protein>
<feature type="transmembrane region" description="Helical" evidence="1">
    <location>
        <begin position="123"/>
        <end position="147"/>
    </location>
</feature>
<dbReference type="PANTHER" id="PTHR11161">
    <property type="entry name" value="O-ACYLTRANSFERASE"/>
    <property type="match status" value="1"/>
</dbReference>
<dbReference type="EMBL" id="CAQQ02000273">
    <property type="status" value="NOT_ANNOTATED_CDS"/>
    <property type="molecule type" value="Genomic_DNA"/>
</dbReference>
<evidence type="ECO:0000313" key="3">
    <source>
        <dbReference type="EnsemblMetazoa" id="MESCA006648-PA"/>
    </source>
</evidence>
<keyword evidence="1" id="KW-1133">Transmembrane helix</keyword>
<feature type="transmembrane region" description="Helical" evidence="1">
    <location>
        <begin position="237"/>
        <end position="258"/>
    </location>
</feature>
<reference evidence="3" key="2">
    <citation type="submission" date="2015-06" db="UniProtKB">
        <authorList>
            <consortium name="EnsemblMetazoa"/>
        </authorList>
    </citation>
    <scope>IDENTIFICATION</scope>
</reference>
<dbReference type="EMBL" id="CAQQ02000271">
    <property type="status" value="NOT_ANNOTATED_CDS"/>
    <property type="molecule type" value="Genomic_DNA"/>
</dbReference>
<feature type="transmembrane region" description="Helical" evidence="1">
    <location>
        <begin position="176"/>
        <end position="197"/>
    </location>
</feature>
<dbReference type="EMBL" id="CAQQ02000269">
    <property type="status" value="NOT_ANNOTATED_CDS"/>
    <property type="molecule type" value="Genomic_DNA"/>
</dbReference>
<reference evidence="4" key="1">
    <citation type="submission" date="2013-02" db="EMBL/GenBank/DDBJ databases">
        <authorList>
            <person name="Hughes D."/>
        </authorList>
    </citation>
    <scope>NUCLEOTIDE SEQUENCE</scope>
    <source>
        <strain>Durham</strain>
        <strain evidence="4">NC isolate 2 -- Noor lab</strain>
    </source>
</reference>
<dbReference type="EMBL" id="CAQQ02000267">
    <property type="status" value="NOT_ANNOTATED_CDS"/>
    <property type="molecule type" value="Genomic_DNA"/>
</dbReference>
<proteinExistence type="predicted"/>
<evidence type="ECO:0000259" key="2">
    <source>
        <dbReference type="Pfam" id="PF01757"/>
    </source>
</evidence>
<dbReference type="EnsemblMetazoa" id="MESCA006648-RA">
    <property type="protein sequence ID" value="MESCA006648-PA"/>
    <property type="gene ID" value="MESCA006648"/>
</dbReference>
<evidence type="ECO:0000256" key="1">
    <source>
        <dbReference type="SAM" id="Phobius"/>
    </source>
</evidence>